<dbReference type="Gene3D" id="3.40.50.880">
    <property type="match status" value="1"/>
</dbReference>
<evidence type="ECO:0000259" key="3">
    <source>
        <dbReference type="Pfam" id="PF06283"/>
    </source>
</evidence>
<proteinExistence type="predicted"/>
<feature type="chain" id="PRO_5021843692" evidence="2">
    <location>
        <begin position="24"/>
        <end position="274"/>
    </location>
</feature>
<dbReference type="Pfam" id="PF06283">
    <property type="entry name" value="ThuA"/>
    <property type="match status" value="1"/>
</dbReference>
<dbReference type="SUPFAM" id="SSF52317">
    <property type="entry name" value="Class I glutamine amidotransferase-like"/>
    <property type="match status" value="1"/>
</dbReference>
<dbReference type="PANTHER" id="PTHR40469:SF2">
    <property type="entry name" value="GALACTOSE-BINDING DOMAIN-LIKE SUPERFAMILY PROTEIN"/>
    <property type="match status" value="1"/>
</dbReference>
<dbReference type="KEGG" id="tpla:ElP_68500"/>
<keyword evidence="2" id="KW-0732">Signal</keyword>
<dbReference type="AlphaFoldDB" id="A0A518HDG8"/>
<evidence type="ECO:0000256" key="2">
    <source>
        <dbReference type="SAM" id="SignalP"/>
    </source>
</evidence>
<dbReference type="PROSITE" id="PS51318">
    <property type="entry name" value="TAT"/>
    <property type="match status" value="1"/>
</dbReference>
<dbReference type="Proteomes" id="UP000317835">
    <property type="component" value="Chromosome"/>
</dbReference>
<evidence type="ECO:0000313" key="4">
    <source>
        <dbReference type="EMBL" id="QDV38890.1"/>
    </source>
</evidence>
<keyword evidence="5" id="KW-1185">Reference proteome</keyword>
<evidence type="ECO:0000313" key="5">
    <source>
        <dbReference type="Proteomes" id="UP000317835"/>
    </source>
</evidence>
<organism evidence="4 5">
    <name type="scientific">Tautonia plasticadhaerens</name>
    <dbReference type="NCBI Taxonomy" id="2527974"/>
    <lineage>
        <taxon>Bacteria</taxon>
        <taxon>Pseudomonadati</taxon>
        <taxon>Planctomycetota</taxon>
        <taxon>Planctomycetia</taxon>
        <taxon>Isosphaerales</taxon>
        <taxon>Isosphaeraceae</taxon>
        <taxon>Tautonia</taxon>
    </lineage>
</organism>
<dbReference type="OrthoDB" id="251914at2"/>
<feature type="region of interest" description="Disordered" evidence="1">
    <location>
        <begin position="253"/>
        <end position="274"/>
    </location>
</feature>
<feature type="signal peptide" evidence="2">
    <location>
        <begin position="1"/>
        <end position="23"/>
    </location>
</feature>
<dbReference type="EMBL" id="CP036426">
    <property type="protein sequence ID" value="QDV38890.1"/>
    <property type="molecule type" value="Genomic_DNA"/>
</dbReference>
<gene>
    <name evidence="4" type="ORF">ElP_68500</name>
</gene>
<reference evidence="4 5" key="1">
    <citation type="submission" date="2019-02" db="EMBL/GenBank/DDBJ databases">
        <title>Deep-cultivation of Planctomycetes and their phenomic and genomic characterization uncovers novel biology.</title>
        <authorList>
            <person name="Wiegand S."/>
            <person name="Jogler M."/>
            <person name="Boedeker C."/>
            <person name="Pinto D."/>
            <person name="Vollmers J."/>
            <person name="Rivas-Marin E."/>
            <person name="Kohn T."/>
            <person name="Peeters S.H."/>
            <person name="Heuer A."/>
            <person name="Rast P."/>
            <person name="Oberbeckmann S."/>
            <person name="Bunk B."/>
            <person name="Jeske O."/>
            <person name="Meyerdierks A."/>
            <person name="Storesund J.E."/>
            <person name="Kallscheuer N."/>
            <person name="Luecker S."/>
            <person name="Lage O.M."/>
            <person name="Pohl T."/>
            <person name="Merkel B.J."/>
            <person name="Hornburger P."/>
            <person name="Mueller R.-W."/>
            <person name="Bruemmer F."/>
            <person name="Labrenz M."/>
            <person name="Spormann A.M."/>
            <person name="Op den Camp H."/>
            <person name="Overmann J."/>
            <person name="Amann R."/>
            <person name="Jetten M.S.M."/>
            <person name="Mascher T."/>
            <person name="Medema M.H."/>
            <person name="Devos D.P."/>
            <person name="Kaster A.-K."/>
            <person name="Ovreas L."/>
            <person name="Rohde M."/>
            <person name="Galperin M.Y."/>
            <person name="Jogler C."/>
        </authorList>
    </citation>
    <scope>NUCLEOTIDE SEQUENCE [LARGE SCALE GENOMIC DNA]</scope>
    <source>
        <strain evidence="4 5">ElP</strain>
    </source>
</reference>
<dbReference type="PANTHER" id="PTHR40469">
    <property type="entry name" value="SECRETED GLYCOSYL HYDROLASE"/>
    <property type="match status" value="1"/>
</dbReference>
<protein>
    <submittedName>
        <fullName evidence="4">Trehalose utilization</fullName>
    </submittedName>
</protein>
<name>A0A518HDG8_9BACT</name>
<evidence type="ECO:0000256" key="1">
    <source>
        <dbReference type="SAM" id="MobiDB-lite"/>
    </source>
</evidence>
<feature type="domain" description="ThuA-like" evidence="3">
    <location>
        <begin position="55"/>
        <end position="243"/>
    </location>
</feature>
<dbReference type="InterPro" id="IPR029062">
    <property type="entry name" value="Class_I_gatase-like"/>
</dbReference>
<dbReference type="RefSeq" id="WP_145277739.1">
    <property type="nucleotide sequence ID" value="NZ_CP036426.1"/>
</dbReference>
<sequence precursor="true">MTRRTWLALAAGLALAASAPASAPAGAQDETTKILLIGKDRDHAPETHEYMAECALLETCLEQTPGVEAIVSDGWPTEPGAFDGVDAIVLYTANGGDVLLDPSHREQADRLIADGVGLVALHWGTGAGEELGPRFLEVMGGWFNTAFAEIPVVDSAIRPADPDHPIARGWQTTPMRDEYYIKLKHLDAARPVVLSEVQGTDYPVGWVYERPDGGRSFGYVCGHFHDCFEIPNYRRSVVNGILWSAGLDVPEGGAPVEASEQDLTLPPDPRVPGR</sequence>
<dbReference type="InterPro" id="IPR006311">
    <property type="entry name" value="TAT_signal"/>
</dbReference>
<accession>A0A518HDG8</accession>
<dbReference type="InterPro" id="IPR029010">
    <property type="entry name" value="ThuA-like"/>
</dbReference>